<dbReference type="RefSeq" id="WP_133552248.1">
    <property type="nucleotide sequence ID" value="NZ_SNWM01000001.1"/>
</dbReference>
<evidence type="ECO:0000259" key="1">
    <source>
        <dbReference type="PROSITE" id="PS51186"/>
    </source>
</evidence>
<dbReference type="InterPro" id="IPR016181">
    <property type="entry name" value="Acyl_CoA_acyltransferase"/>
</dbReference>
<dbReference type="Gene3D" id="3.40.630.30">
    <property type="match status" value="1"/>
</dbReference>
<dbReference type="CDD" id="cd04301">
    <property type="entry name" value="NAT_SF"/>
    <property type="match status" value="1"/>
</dbReference>
<dbReference type="InterPro" id="IPR000182">
    <property type="entry name" value="GNAT_dom"/>
</dbReference>
<name>A0A4R6IPU8_9SPHI</name>
<reference evidence="2 3" key="1">
    <citation type="submission" date="2019-03" db="EMBL/GenBank/DDBJ databases">
        <title>Genomic Encyclopedia of Archaeal and Bacterial Type Strains, Phase II (KMG-II): from individual species to whole genera.</title>
        <authorList>
            <person name="Goeker M."/>
        </authorList>
    </citation>
    <scope>NUCLEOTIDE SEQUENCE [LARGE SCALE GENOMIC DNA]</scope>
    <source>
        <strain evidence="2 3">DSM 19034</strain>
    </source>
</reference>
<dbReference type="SUPFAM" id="SSF55729">
    <property type="entry name" value="Acyl-CoA N-acyltransferases (Nat)"/>
    <property type="match status" value="1"/>
</dbReference>
<evidence type="ECO:0000313" key="3">
    <source>
        <dbReference type="Proteomes" id="UP000295499"/>
    </source>
</evidence>
<dbReference type="PROSITE" id="PS51186">
    <property type="entry name" value="GNAT"/>
    <property type="match status" value="1"/>
</dbReference>
<proteinExistence type="predicted"/>
<dbReference type="PANTHER" id="PTHR43233">
    <property type="entry name" value="FAMILY N-ACETYLTRANSFERASE, PUTATIVE (AFU_ORTHOLOGUE AFUA_6G03350)-RELATED"/>
    <property type="match status" value="1"/>
</dbReference>
<organism evidence="2 3">
    <name type="scientific">Pedobacter duraquae</name>
    <dbReference type="NCBI Taxonomy" id="425511"/>
    <lineage>
        <taxon>Bacteria</taxon>
        <taxon>Pseudomonadati</taxon>
        <taxon>Bacteroidota</taxon>
        <taxon>Sphingobacteriia</taxon>
        <taxon>Sphingobacteriales</taxon>
        <taxon>Sphingobacteriaceae</taxon>
        <taxon>Pedobacter</taxon>
    </lineage>
</organism>
<dbReference type="Pfam" id="PF13508">
    <property type="entry name" value="Acetyltransf_7"/>
    <property type="match status" value="1"/>
</dbReference>
<dbReference type="GO" id="GO:0016747">
    <property type="term" value="F:acyltransferase activity, transferring groups other than amino-acyl groups"/>
    <property type="evidence" value="ECO:0007669"/>
    <property type="project" value="InterPro"/>
</dbReference>
<comment type="caution">
    <text evidence="2">The sequence shown here is derived from an EMBL/GenBank/DDBJ whole genome shotgun (WGS) entry which is preliminary data.</text>
</comment>
<dbReference type="EMBL" id="SNWM01000001">
    <property type="protein sequence ID" value="TDO24344.1"/>
    <property type="molecule type" value="Genomic_DNA"/>
</dbReference>
<dbReference type="PANTHER" id="PTHR43233:SF1">
    <property type="entry name" value="FAMILY N-ACETYLTRANSFERASE, PUTATIVE (AFU_ORTHOLOGUE AFUA_6G03350)-RELATED"/>
    <property type="match status" value="1"/>
</dbReference>
<dbReference type="Proteomes" id="UP000295499">
    <property type="component" value="Unassembled WGS sequence"/>
</dbReference>
<keyword evidence="2" id="KW-0808">Transferase</keyword>
<evidence type="ECO:0000313" key="2">
    <source>
        <dbReference type="EMBL" id="TDO24344.1"/>
    </source>
</evidence>
<accession>A0A4R6IPU8</accession>
<protein>
    <submittedName>
        <fullName evidence="2">Acetyltransferase (GNAT) family protein</fullName>
    </submittedName>
</protein>
<sequence length="144" mass="16732">MEILEHGFIYSDDVNRLDLIAIHRFLSQESYWAKGIPLQIVERSLSNSLCFGIYKEARQVGFARWITDKATFGYLADVYVEAEFRGLGLSKKLISLMLFHKDLQGLRRYMLATRDAHELYSQYGFKQLENPDNLMAVVIKDAYL</sequence>
<dbReference type="AlphaFoldDB" id="A0A4R6IPU8"/>
<gene>
    <name evidence="2" type="ORF">CLV32_0633</name>
</gene>
<dbReference type="OrthoDB" id="3216107at2"/>
<keyword evidence="3" id="KW-1185">Reference proteome</keyword>
<dbReference type="InterPro" id="IPR053144">
    <property type="entry name" value="Acetyltransferase_Butenolide"/>
</dbReference>
<feature type="domain" description="N-acetyltransferase" evidence="1">
    <location>
        <begin position="9"/>
        <end position="140"/>
    </location>
</feature>